<organism evidence="2 3">
    <name type="scientific">Burkholderia gladioli</name>
    <name type="common">Pseudomonas marginata</name>
    <name type="synonym">Phytomonas marginata</name>
    <dbReference type="NCBI Taxonomy" id="28095"/>
    <lineage>
        <taxon>Bacteria</taxon>
        <taxon>Pseudomonadati</taxon>
        <taxon>Pseudomonadota</taxon>
        <taxon>Betaproteobacteria</taxon>
        <taxon>Burkholderiales</taxon>
        <taxon>Burkholderiaceae</taxon>
        <taxon>Burkholderia</taxon>
    </lineage>
</organism>
<name>A0A2A7S127_BURGA</name>
<gene>
    <name evidence="2" type="ORF">CRM94_22290</name>
</gene>
<comment type="caution">
    <text evidence="2">The sequence shown here is derived from an EMBL/GenBank/DDBJ whole genome shotgun (WGS) entry which is preliminary data.</text>
</comment>
<accession>A0A2A7S127</accession>
<proteinExistence type="predicted"/>
<reference evidence="3" key="1">
    <citation type="submission" date="2017-09" db="EMBL/GenBank/DDBJ databases">
        <title>FDA dAtabase for Regulatory Grade micrObial Sequences (FDA-ARGOS): Supporting development and validation of Infectious Disease Dx tests.</title>
        <authorList>
            <person name="Minogue T."/>
            <person name="Wolcott M."/>
            <person name="Wasieloski L."/>
            <person name="Aguilar W."/>
            <person name="Moore D."/>
            <person name="Tallon L."/>
            <person name="Sadzewicz L."/>
            <person name="Ott S."/>
            <person name="Zhao X."/>
            <person name="Nagaraj S."/>
            <person name="Vavikolanu K."/>
            <person name="Aluvathingal J."/>
            <person name="Nadendla S."/>
            <person name="Sichtig H."/>
        </authorList>
    </citation>
    <scope>NUCLEOTIDE SEQUENCE [LARGE SCALE GENOMIC DNA]</scope>
    <source>
        <strain evidence="3">FDAARGOS_390</strain>
    </source>
</reference>
<dbReference type="RefSeq" id="WP_098153720.1">
    <property type="nucleotide sequence ID" value="NZ_CP065595.1"/>
</dbReference>
<dbReference type="EMBL" id="PDDY01000004">
    <property type="protein sequence ID" value="PEH37281.1"/>
    <property type="molecule type" value="Genomic_DNA"/>
</dbReference>
<dbReference type="AlphaFoldDB" id="A0A2A7S127"/>
<evidence type="ECO:0000256" key="1">
    <source>
        <dbReference type="SAM" id="MobiDB-lite"/>
    </source>
</evidence>
<evidence type="ECO:0000313" key="3">
    <source>
        <dbReference type="Proteomes" id="UP000220629"/>
    </source>
</evidence>
<dbReference type="Proteomes" id="UP000220629">
    <property type="component" value="Unassembled WGS sequence"/>
</dbReference>
<protein>
    <submittedName>
        <fullName evidence="2">Uncharacterized protein</fullName>
    </submittedName>
</protein>
<evidence type="ECO:0000313" key="2">
    <source>
        <dbReference type="EMBL" id="PEH37281.1"/>
    </source>
</evidence>
<sequence>MTTTNMPAINMQDSGSSTGARSLGTSISVASAPQVGDVFVGSTIPDGATLENVTVSIGGIDGANEPTFQYAVTCDGLPVISQGGVGYVMASAVGFGPTRMSGPVTLTVTKAPANFTAGSITLMVYFTPAAN</sequence>
<feature type="region of interest" description="Disordered" evidence="1">
    <location>
        <begin position="1"/>
        <end position="22"/>
    </location>
</feature>